<keyword evidence="9" id="KW-1185">Reference proteome</keyword>
<sequence>MKTLKRLWKVIKRSEGGEGKTTGKQPAQSLSSPVPTSPGDSFRTVEACSGGKTIGKQPALSQSSEVQTNLGDSSLQLQVGSDKKGDSICPLQVGSREKGDSSCPPEVSSGEKGGSSCPVEVCSDEKVDSSRPLEVPSSDEKDYVKAPPRIAIDLGTSSCRVAVCRDGKVQVIPDVSERRSTPSVIAFTDEKCLVGEQAQKQLLLRKPENLLYEARRLIGRDYDAITETERKWWPFIIVKGESGEAMLDVKTELLSSLMRDSEDELKKLSSSMHYFLVEQRGVPEFKEGSTADLENRYLAPEQVLAVFLAKMKSDAETFLECGELHSAVIAVPALYLDRQRSAIKVAAEIAGFTDVQLVSESTSAALSYAQHKGLVTSCCSGVSPEEQTQSGTKMLVVAMGGGNCEAAMVTITGGELRVNSAAGNPSLGGMDFDHKMMELVLNRVQQQFNRTLPLSSSTLRELKTASEKAKKDLTLMTDTQVGAESFGGDDDRKVIIGRGEYEEHCKSLLEECMKYVQRVLAESKTPISLVKEVVLVGGSTRIPKVVDMLWTHLDLEPKPHPYQDEAVVRGAALFADCSEQVIETHPIVIACRGERNGAYQHIYEHGVRPTCFALPIREGRQWWGLSLEYRVHDLDIHEGTRGDTLSYRPTGIVSMTEEKKKRFSGREMMKIDRCGIMGLDEESVPKLAAFYKIGQRPPPVVDSWKKLAKELPVHERRIAEMSARSQWKKYSNEVEKRESACPRWLWNIICEWKRDIEGWPGNEAERECVGISELTSRFAEFRKACEYAFGATRARPTSGRKFLVVDCWKSKDIENCAYNLFVSRGPELCEMVISMPLKDLLKTKERFAEMEGLEGIGLAAPGLSLKATPNALTKDGIPYVLLEAGPAVTSSGDPENLCSGWNKFVGEQVSLALQAGLQVVLRLGRDHSDDMQIQNEAFEREKEKRNCEMQLRDIVGRIGKNFRNIAIAYLPPSHVPLSETRAVAAEAARVAPCDLVVEVVRHIRRVIGDLVNAEAADATRILIGGCETADTWHALLSGQHAIDGFLLEAGLRDPLLFDKLLLSGGPSGQIRQERGGKVLLCGGQEENVTLSEYDMVWLSAETRKLMGTEEVLWITTKYVLTEEGSSETNMTSEIDGSYVLRWKKGHIMTDYRGEAREARKVTIVPIFDSQNNSQGQEPAEGLSMQLSALREKLARQAFSEWPHLLLEYRPAYGVESVDSTHSLLATVDRAHVLLRRWVLANLGAEPAQDVRIVCFLKEGLASDTRRQIANLPNVDGITLRLPARRTVSRTSVAA</sequence>
<proteinExistence type="inferred from homology"/>
<dbReference type="InterPro" id="IPR013785">
    <property type="entry name" value="Aldolase_TIM"/>
</dbReference>
<dbReference type="InterPro" id="IPR000652">
    <property type="entry name" value="Triosephosphate_isomerase"/>
</dbReference>
<dbReference type="InterPro" id="IPR043129">
    <property type="entry name" value="ATPase_NBD"/>
</dbReference>
<comment type="caution">
    <text evidence="8">The sequence shown here is derived from an EMBL/GenBank/DDBJ whole genome shotgun (WGS) entry which is preliminary data.</text>
</comment>
<protein>
    <submittedName>
        <fullName evidence="8">Uncharacterized protein</fullName>
    </submittedName>
</protein>
<dbReference type="PRINTS" id="PR00301">
    <property type="entry name" value="HEATSHOCK70"/>
</dbReference>
<dbReference type="Gene3D" id="3.20.20.70">
    <property type="entry name" value="Aldolase class I"/>
    <property type="match status" value="1"/>
</dbReference>
<comment type="subunit">
    <text evidence="2">Homodimer.</text>
</comment>
<evidence type="ECO:0000256" key="7">
    <source>
        <dbReference type="SAM" id="MobiDB-lite"/>
    </source>
</evidence>
<keyword evidence="5" id="KW-0413">Isomerase</keyword>
<dbReference type="PROSITE" id="PS01036">
    <property type="entry name" value="HSP70_3"/>
    <property type="match status" value="1"/>
</dbReference>
<dbReference type="InterPro" id="IPR035990">
    <property type="entry name" value="TIM_sf"/>
</dbReference>
<evidence type="ECO:0000313" key="9">
    <source>
        <dbReference type="Proteomes" id="UP000265515"/>
    </source>
</evidence>
<dbReference type="GO" id="GO:0034663">
    <property type="term" value="C:endoplasmic reticulum chaperone complex"/>
    <property type="evidence" value="ECO:0007669"/>
    <property type="project" value="TreeGrafter"/>
</dbReference>
<dbReference type="Gene3D" id="3.30.420.40">
    <property type="match status" value="3"/>
</dbReference>
<dbReference type="PANTHER" id="PTHR45639">
    <property type="entry name" value="HSC70CB, ISOFORM G-RELATED"/>
    <property type="match status" value="1"/>
</dbReference>
<dbReference type="GO" id="GO:0004807">
    <property type="term" value="F:triose-phosphate isomerase activity"/>
    <property type="evidence" value="ECO:0007669"/>
    <property type="project" value="InterPro"/>
</dbReference>
<dbReference type="InterPro" id="IPR018181">
    <property type="entry name" value="Heat_shock_70_CS"/>
</dbReference>
<gene>
    <name evidence="8" type="ORF">CBR_g50813</name>
</gene>
<feature type="compositionally biased region" description="Polar residues" evidence="7">
    <location>
        <begin position="59"/>
        <end position="79"/>
    </location>
</feature>
<dbReference type="GO" id="GO:0030968">
    <property type="term" value="P:endoplasmic reticulum unfolded protein response"/>
    <property type="evidence" value="ECO:0007669"/>
    <property type="project" value="TreeGrafter"/>
</dbReference>
<dbReference type="PANTHER" id="PTHR45639:SF34">
    <property type="entry name" value="CHAPERONE PROTEIN DNAK"/>
    <property type="match status" value="1"/>
</dbReference>
<feature type="compositionally biased region" description="Polar residues" evidence="7">
    <location>
        <begin position="22"/>
        <end position="34"/>
    </location>
</feature>
<evidence type="ECO:0000256" key="6">
    <source>
        <dbReference type="ARBA" id="ARBA00024331"/>
    </source>
</evidence>
<dbReference type="SUPFAM" id="SSF53067">
    <property type="entry name" value="Actin-like ATPase domain"/>
    <property type="match status" value="2"/>
</dbReference>
<reference evidence="8 9" key="1">
    <citation type="journal article" date="2018" name="Cell">
        <title>The Chara Genome: Secondary Complexity and Implications for Plant Terrestrialization.</title>
        <authorList>
            <person name="Nishiyama T."/>
            <person name="Sakayama H."/>
            <person name="Vries J.D."/>
            <person name="Buschmann H."/>
            <person name="Saint-Marcoux D."/>
            <person name="Ullrich K.K."/>
            <person name="Haas F.B."/>
            <person name="Vanderstraeten L."/>
            <person name="Becker D."/>
            <person name="Lang D."/>
            <person name="Vosolsobe S."/>
            <person name="Rombauts S."/>
            <person name="Wilhelmsson P.K.I."/>
            <person name="Janitza P."/>
            <person name="Kern R."/>
            <person name="Heyl A."/>
            <person name="Rumpler F."/>
            <person name="Villalobos L.I.A.C."/>
            <person name="Clay J.M."/>
            <person name="Skokan R."/>
            <person name="Toyoda A."/>
            <person name="Suzuki Y."/>
            <person name="Kagoshima H."/>
            <person name="Schijlen E."/>
            <person name="Tajeshwar N."/>
            <person name="Catarino B."/>
            <person name="Hetherington A.J."/>
            <person name="Saltykova A."/>
            <person name="Bonnot C."/>
            <person name="Breuninger H."/>
            <person name="Symeonidi A."/>
            <person name="Radhakrishnan G.V."/>
            <person name="Van Nieuwerburgh F."/>
            <person name="Deforce D."/>
            <person name="Chang C."/>
            <person name="Karol K.G."/>
            <person name="Hedrich R."/>
            <person name="Ulvskov P."/>
            <person name="Glockner G."/>
            <person name="Delwiche C.F."/>
            <person name="Petrasek J."/>
            <person name="Van de Peer Y."/>
            <person name="Friml J."/>
            <person name="Beilby M."/>
            <person name="Dolan L."/>
            <person name="Kohara Y."/>
            <person name="Sugano S."/>
            <person name="Fujiyama A."/>
            <person name="Delaux P.-M."/>
            <person name="Quint M."/>
            <person name="TheiBen G."/>
            <person name="Hagemann M."/>
            <person name="Harholt J."/>
            <person name="Dunand C."/>
            <person name="Zachgo S."/>
            <person name="Langdale J."/>
            <person name="Maumus F."/>
            <person name="Straeten D.V.D."/>
            <person name="Gould S.B."/>
            <person name="Rensing S.A."/>
        </authorList>
    </citation>
    <scope>NUCLEOTIDE SEQUENCE [LARGE SCALE GENOMIC DNA]</scope>
    <source>
        <strain evidence="8 9">S276</strain>
    </source>
</reference>
<dbReference type="Proteomes" id="UP000265515">
    <property type="component" value="Unassembled WGS sequence"/>
</dbReference>
<keyword evidence="3" id="KW-0547">Nucleotide-binding</keyword>
<accession>A0A388M798</accession>
<dbReference type="Pfam" id="PF00012">
    <property type="entry name" value="HSP70"/>
    <property type="match status" value="2"/>
</dbReference>
<dbReference type="InterPro" id="IPR013126">
    <property type="entry name" value="Hsp_70_fam"/>
</dbReference>
<keyword evidence="4" id="KW-0067">ATP-binding</keyword>
<feature type="compositionally biased region" description="Basic residues" evidence="7">
    <location>
        <begin position="1"/>
        <end position="11"/>
    </location>
</feature>
<evidence type="ECO:0000256" key="1">
    <source>
        <dbReference type="ARBA" id="ARBA00007422"/>
    </source>
</evidence>
<evidence type="ECO:0000256" key="5">
    <source>
        <dbReference type="ARBA" id="ARBA00023235"/>
    </source>
</evidence>
<evidence type="ECO:0000256" key="2">
    <source>
        <dbReference type="ARBA" id="ARBA00011738"/>
    </source>
</evidence>
<evidence type="ECO:0000313" key="8">
    <source>
        <dbReference type="EMBL" id="GBG90467.1"/>
    </source>
</evidence>
<dbReference type="GO" id="GO:0005524">
    <property type="term" value="F:ATP binding"/>
    <property type="evidence" value="ECO:0007669"/>
    <property type="project" value="UniProtKB-KW"/>
</dbReference>
<name>A0A388M798_CHABU</name>
<comment type="similarity">
    <text evidence="1">Belongs to the triosephosphate isomerase family.</text>
</comment>
<dbReference type="STRING" id="69332.A0A388M798"/>
<evidence type="ECO:0000256" key="4">
    <source>
        <dbReference type="ARBA" id="ARBA00022840"/>
    </source>
</evidence>
<feature type="region of interest" description="Disordered" evidence="7">
    <location>
        <begin position="1"/>
        <end position="141"/>
    </location>
</feature>
<dbReference type="GO" id="GO:0140662">
    <property type="term" value="F:ATP-dependent protein folding chaperone"/>
    <property type="evidence" value="ECO:0007669"/>
    <property type="project" value="InterPro"/>
</dbReference>
<dbReference type="PROSITE" id="PS51440">
    <property type="entry name" value="TIM_2"/>
    <property type="match status" value="1"/>
</dbReference>
<dbReference type="SUPFAM" id="SSF51351">
    <property type="entry name" value="Triosephosphate isomerase (TIM)"/>
    <property type="match status" value="1"/>
</dbReference>
<comment type="pathway">
    <text evidence="6">Carbohydrate biosynthesis.</text>
</comment>
<dbReference type="Gene3D" id="3.90.640.10">
    <property type="entry name" value="Actin, Chain A, domain 4"/>
    <property type="match status" value="1"/>
</dbReference>
<evidence type="ECO:0000256" key="3">
    <source>
        <dbReference type="ARBA" id="ARBA00022741"/>
    </source>
</evidence>
<organism evidence="8 9">
    <name type="scientific">Chara braunii</name>
    <name type="common">Braun's stonewort</name>
    <dbReference type="NCBI Taxonomy" id="69332"/>
    <lineage>
        <taxon>Eukaryota</taxon>
        <taxon>Viridiplantae</taxon>
        <taxon>Streptophyta</taxon>
        <taxon>Charophyceae</taxon>
        <taxon>Charales</taxon>
        <taxon>Characeae</taxon>
        <taxon>Chara</taxon>
    </lineage>
</organism>
<dbReference type="EMBL" id="BFEA01000814">
    <property type="protein sequence ID" value="GBG90467.1"/>
    <property type="molecule type" value="Genomic_DNA"/>
</dbReference>
<dbReference type="PROSITE" id="PS00297">
    <property type="entry name" value="HSP70_1"/>
    <property type="match status" value="1"/>
</dbReference>
<dbReference type="Gramene" id="GBG90467">
    <property type="protein sequence ID" value="GBG90467"/>
    <property type="gene ID" value="CBR_g50813"/>
</dbReference>
<dbReference type="Gene3D" id="3.30.30.30">
    <property type="match status" value="1"/>
</dbReference>